<organism evidence="1 2">
    <name type="scientific">Mucilaginibacter calamicampi</name>
    <dbReference type="NCBI Taxonomy" id="1302352"/>
    <lineage>
        <taxon>Bacteria</taxon>
        <taxon>Pseudomonadati</taxon>
        <taxon>Bacteroidota</taxon>
        <taxon>Sphingobacteriia</taxon>
        <taxon>Sphingobacteriales</taxon>
        <taxon>Sphingobacteriaceae</taxon>
        <taxon>Mucilaginibacter</taxon>
    </lineage>
</organism>
<protein>
    <submittedName>
        <fullName evidence="1">Uncharacterized protein</fullName>
    </submittedName>
</protein>
<comment type="caution">
    <text evidence="1">The sequence shown here is derived from an EMBL/GenBank/DDBJ whole genome shotgun (WGS) entry which is preliminary data.</text>
</comment>
<dbReference type="EMBL" id="JBHTHU010000021">
    <property type="protein sequence ID" value="MFD0751928.1"/>
    <property type="molecule type" value="Genomic_DNA"/>
</dbReference>
<gene>
    <name evidence="1" type="ORF">ACFQZS_17375</name>
</gene>
<keyword evidence="2" id="KW-1185">Reference proteome</keyword>
<proteinExistence type="predicted"/>
<evidence type="ECO:0000313" key="1">
    <source>
        <dbReference type="EMBL" id="MFD0751928.1"/>
    </source>
</evidence>
<dbReference type="Proteomes" id="UP001596958">
    <property type="component" value="Unassembled WGS sequence"/>
</dbReference>
<name>A0ABW2YZM0_9SPHI</name>
<dbReference type="RefSeq" id="WP_377102241.1">
    <property type="nucleotide sequence ID" value="NZ_JBHTHU010000021.1"/>
</dbReference>
<sequence length="82" mass="9130">MTIAQDTTPAEKDGKYKFTLNYSGREVSCQVEKEQQMLHVIIDDNLSAELRINSDGTVTQVEGSSIPDSSIDYIKKQVLGHN</sequence>
<evidence type="ECO:0000313" key="2">
    <source>
        <dbReference type="Proteomes" id="UP001596958"/>
    </source>
</evidence>
<reference evidence="2" key="1">
    <citation type="journal article" date="2019" name="Int. J. Syst. Evol. Microbiol.">
        <title>The Global Catalogue of Microorganisms (GCM) 10K type strain sequencing project: providing services to taxonomists for standard genome sequencing and annotation.</title>
        <authorList>
            <consortium name="The Broad Institute Genomics Platform"/>
            <consortium name="The Broad Institute Genome Sequencing Center for Infectious Disease"/>
            <person name="Wu L."/>
            <person name="Ma J."/>
        </authorList>
    </citation>
    <scope>NUCLEOTIDE SEQUENCE [LARGE SCALE GENOMIC DNA]</scope>
    <source>
        <strain evidence="2">CCUG 63418</strain>
    </source>
</reference>
<accession>A0ABW2YZM0</accession>